<keyword evidence="1" id="KW-1133">Transmembrane helix</keyword>
<keyword evidence="1" id="KW-0472">Membrane</keyword>
<gene>
    <name evidence="2" type="ORF">DFQ01_108200</name>
</gene>
<evidence type="ECO:0000313" key="3">
    <source>
        <dbReference type="Proteomes" id="UP000246635"/>
    </source>
</evidence>
<keyword evidence="3" id="KW-1185">Reference proteome</keyword>
<dbReference type="RefSeq" id="WP_110044394.1">
    <property type="nucleotide sequence ID" value="NZ_CP054612.1"/>
</dbReference>
<sequence length="1214" mass="133085">MENQYPSDIVTLPASNLEGTSQVTCHIASELMKNHQPPSILEPNSNIAVVQDSQGKPMIFSIGTDDVFRLLKYDESSATGFSAIELSSGFIEHTTARTFAVSQDKKGSITVAVALSKAGEAATTIYIASMLSDDYTQTDWHSFGALTKAVTGVDKAFGAEKMLIGTSDDGQAPLLIVSGHINGPKYYYQIDAAAASAVKCEFPQNVNQDPNSLQDMSIGYAFGQRAIYFLYKIGNSQTLECSTIANSKLGKMHYDYSPGNQKIDPSFRNLHYNCLSTPTGAQTNPLLLSSDLYVGTNTGIYVFKDAKIRSMQKVTDKLQDVHEIIVKEDRDNISIWAMCSPNKLYYIYGKKGSTYSWNEPVLFSGSAIHIAPIRSHLKLANELFLVNQDQSLTHYWQDPQSTLWQQRVMNFAHAGKTLEFNSFTTHIHLDNDQGAPLQGCKLRITSSEWMYVQMNGLTYSLDQHNAAEVETDLMGNVTIVQMTSDISSAIYHVEADFLDKTLNIYPNGRIHKGLQVIKSGGDLKKAVTADGKPVVTAQLDDKTLDGVASSIAQISDAGASFMAGAGTSANTFVSVTDQAVKHTGLLNVSHLPTGFVTGMKVQNGLLQPYVPLVQPKLLGDIFDDIGSVAGDVFHTLEHVFETAIQYIRDGVTYLQDGISFVLEKVGDGLTFVLTLADKVMKIALKTLGCVFKALNWVLKLVGIDLNKVLEWLGRLLGWTDILETSDRLIDMFNGVCDSLVEAIPAMRANITGTLEAIEHQIAEPSIVDKFKQSNIEKPSIIGTGIAALFQNPMTNWPMYHILHGNFFSGSGSSGGDDSGIAQQIQQTLGKFVDQGLFTAETALQLMIETFIEEIPKLAIGDILSKLLQIIAVASIETVKHTVEAVFSLGKILVQAIKEMLNEEVEVPILSSLLELIIGDRKLTLLRVFTLIAAIPTRIIYRIATGDSLANDKIGILQKDDLRNLITGQTSGLPKQLKLGETQQMTAAAVQNEALIRAEKEENKQKEEDGYKETVDVMNYFYIVLRSIEVVCANISLAEYTYTPNDGGARLPIARPILNFAQKTEIAWSALALGCVAYNIYETNTSVSMEISAYQIVILTFSSIKILLSGIGRYKPEYKIFARVFSMISYSVALVLPWIIASPNTDKNRSNNMRIASNVFLNLYKVIANVPAKIKTLPALFALVAINTTFGLTHVSLVAARIPTDKEDHVTFSIV</sequence>
<dbReference type="AlphaFoldDB" id="A0A2V2Z2P1"/>
<dbReference type="Proteomes" id="UP000246635">
    <property type="component" value="Unassembled WGS sequence"/>
</dbReference>
<accession>A0A2V2Z2P1</accession>
<protein>
    <submittedName>
        <fullName evidence="2">Uncharacterized protein</fullName>
    </submittedName>
</protein>
<reference evidence="2 3" key="1">
    <citation type="submission" date="2018-05" db="EMBL/GenBank/DDBJ databases">
        <title>Genomic Encyclopedia of Type Strains, Phase III (KMG-III): the genomes of soil and plant-associated and newly described type strains.</title>
        <authorList>
            <person name="Whitman W."/>
        </authorList>
    </citation>
    <scope>NUCLEOTIDE SEQUENCE [LARGE SCALE GENOMIC DNA]</scope>
    <source>
        <strain evidence="2 3">CECT 5696</strain>
    </source>
</reference>
<organism evidence="2 3">
    <name type="scientific">Paenibacillus cellulosilyticus</name>
    <dbReference type="NCBI Taxonomy" id="375489"/>
    <lineage>
        <taxon>Bacteria</taxon>
        <taxon>Bacillati</taxon>
        <taxon>Bacillota</taxon>
        <taxon>Bacilli</taxon>
        <taxon>Bacillales</taxon>
        <taxon>Paenibacillaceae</taxon>
        <taxon>Paenibacillus</taxon>
    </lineage>
</organism>
<name>A0A2V2Z2P1_9BACL</name>
<feature type="transmembrane region" description="Helical" evidence="1">
    <location>
        <begin position="1178"/>
        <end position="1199"/>
    </location>
</feature>
<evidence type="ECO:0000256" key="1">
    <source>
        <dbReference type="SAM" id="Phobius"/>
    </source>
</evidence>
<keyword evidence="1" id="KW-0812">Transmembrane</keyword>
<dbReference type="EMBL" id="QGTQ01000008">
    <property type="protein sequence ID" value="PWW02921.1"/>
    <property type="molecule type" value="Genomic_DNA"/>
</dbReference>
<proteinExistence type="predicted"/>
<dbReference type="OrthoDB" id="3034784at2"/>
<comment type="caution">
    <text evidence="2">The sequence shown here is derived from an EMBL/GenBank/DDBJ whole genome shotgun (WGS) entry which is preliminary data.</text>
</comment>
<evidence type="ECO:0000313" key="2">
    <source>
        <dbReference type="EMBL" id="PWW02921.1"/>
    </source>
</evidence>
<feature type="transmembrane region" description="Helical" evidence="1">
    <location>
        <begin position="1119"/>
        <end position="1139"/>
    </location>
</feature>
<feature type="transmembrane region" description="Helical" evidence="1">
    <location>
        <begin position="1090"/>
        <end position="1107"/>
    </location>
</feature>